<dbReference type="GO" id="GO:0004065">
    <property type="term" value="F:arylsulfatase activity"/>
    <property type="evidence" value="ECO:0007669"/>
    <property type="project" value="UniProtKB-EC"/>
</dbReference>
<dbReference type="EMBL" id="CP036278">
    <property type="protein sequence ID" value="QDU56866.1"/>
    <property type="molecule type" value="Genomic_DNA"/>
</dbReference>
<dbReference type="InterPro" id="IPR036439">
    <property type="entry name" value="Dockerin_dom_sf"/>
</dbReference>
<evidence type="ECO:0000259" key="8">
    <source>
        <dbReference type="PROSITE" id="PS51766"/>
    </source>
</evidence>
<dbReference type="Pfam" id="PF00884">
    <property type="entry name" value="Sulfatase"/>
    <property type="match status" value="1"/>
</dbReference>
<name>A0A518AQ69_9BACT</name>
<dbReference type="Pfam" id="PF00404">
    <property type="entry name" value="Dockerin_1"/>
    <property type="match status" value="1"/>
</dbReference>
<comment type="similarity">
    <text evidence="2">Belongs to the sulfatase family.</text>
</comment>
<reference evidence="9 10" key="1">
    <citation type="submission" date="2019-02" db="EMBL/GenBank/DDBJ databases">
        <title>Deep-cultivation of Planctomycetes and their phenomic and genomic characterization uncovers novel biology.</title>
        <authorList>
            <person name="Wiegand S."/>
            <person name="Jogler M."/>
            <person name="Boedeker C."/>
            <person name="Pinto D."/>
            <person name="Vollmers J."/>
            <person name="Rivas-Marin E."/>
            <person name="Kohn T."/>
            <person name="Peeters S.H."/>
            <person name="Heuer A."/>
            <person name="Rast P."/>
            <person name="Oberbeckmann S."/>
            <person name="Bunk B."/>
            <person name="Jeske O."/>
            <person name="Meyerdierks A."/>
            <person name="Storesund J.E."/>
            <person name="Kallscheuer N."/>
            <person name="Luecker S."/>
            <person name="Lage O.M."/>
            <person name="Pohl T."/>
            <person name="Merkel B.J."/>
            <person name="Hornburger P."/>
            <person name="Mueller R.-W."/>
            <person name="Bruemmer F."/>
            <person name="Labrenz M."/>
            <person name="Spormann A.M."/>
            <person name="Op den Camp H."/>
            <person name="Overmann J."/>
            <person name="Amann R."/>
            <person name="Jetten M.S.M."/>
            <person name="Mascher T."/>
            <person name="Medema M.H."/>
            <person name="Devos D.P."/>
            <person name="Kaster A.-K."/>
            <person name="Ovreas L."/>
            <person name="Rohde M."/>
            <person name="Galperin M.Y."/>
            <person name="Jogler C."/>
        </authorList>
    </citation>
    <scope>NUCLEOTIDE SEQUENCE [LARGE SCALE GENOMIC DNA]</scope>
    <source>
        <strain evidence="9 10">Pan181</strain>
    </source>
</reference>
<dbReference type="EC" id="3.1.6.1" evidence="9"/>
<dbReference type="Proteomes" id="UP000315750">
    <property type="component" value="Chromosome"/>
</dbReference>
<accession>A0A518AQ69</accession>
<keyword evidence="6" id="KW-0106">Calcium</keyword>
<dbReference type="InterPro" id="IPR013424">
    <property type="entry name" value="Ice-binding_C"/>
</dbReference>
<evidence type="ECO:0000256" key="4">
    <source>
        <dbReference type="ARBA" id="ARBA00022729"/>
    </source>
</evidence>
<keyword evidence="5 9" id="KW-0378">Hydrolase</keyword>
<dbReference type="GO" id="GO:0000272">
    <property type="term" value="P:polysaccharide catabolic process"/>
    <property type="evidence" value="ECO:0007669"/>
    <property type="project" value="InterPro"/>
</dbReference>
<dbReference type="GO" id="GO:0004553">
    <property type="term" value="F:hydrolase activity, hydrolyzing O-glycosyl compounds"/>
    <property type="evidence" value="ECO:0007669"/>
    <property type="project" value="InterPro"/>
</dbReference>
<comment type="cofactor">
    <cofactor evidence="1">
        <name>Ca(2+)</name>
        <dbReference type="ChEBI" id="CHEBI:29108"/>
    </cofactor>
</comment>
<dbReference type="PANTHER" id="PTHR42693">
    <property type="entry name" value="ARYLSULFATASE FAMILY MEMBER"/>
    <property type="match status" value="1"/>
</dbReference>
<dbReference type="InterPro" id="IPR016134">
    <property type="entry name" value="Dockerin_dom"/>
</dbReference>
<evidence type="ECO:0000256" key="3">
    <source>
        <dbReference type="ARBA" id="ARBA00022723"/>
    </source>
</evidence>
<proteinExistence type="inferred from homology"/>
<dbReference type="OrthoDB" id="9783154at2"/>
<protein>
    <submittedName>
        <fullName evidence="9">Arylsulfatase</fullName>
        <ecNumber evidence="9">3.1.6.1</ecNumber>
    </submittedName>
</protein>
<dbReference type="PANTHER" id="PTHR42693:SF42">
    <property type="entry name" value="ARYLSULFATASE G"/>
    <property type="match status" value="1"/>
</dbReference>
<dbReference type="SUPFAM" id="SSF53649">
    <property type="entry name" value="Alkaline phosphatase-like"/>
    <property type="match status" value="1"/>
</dbReference>
<dbReference type="InterPro" id="IPR017850">
    <property type="entry name" value="Alkaline_phosphatase_core_sf"/>
</dbReference>
<dbReference type="PROSITE" id="PS00018">
    <property type="entry name" value="EF_HAND_1"/>
    <property type="match status" value="1"/>
</dbReference>
<dbReference type="KEGG" id="amuc:Pan181_30780"/>
<gene>
    <name evidence="9" type="primary">atsA_24</name>
    <name evidence="9" type="ORF">Pan181_30780</name>
</gene>
<feature type="domain" description="Dockerin" evidence="8">
    <location>
        <begin position="503"/>
        <end position="573"/>
    </location>
</feature>
<keyword evidence="3" id="KW-0479">Metal-binding</keyword>
<dbReference type="RefSeq" id="WP_145247646.1">
    <property type="nucleotide sequence ID" value="NZ_CP036278.1"/>
</dbReference>
<dbReference type="InterPro" id="IPR000917">
    <property type="entry name" value="Sulfatase_N"/>
</dbReference>
<evidence type="ECO:0000256" key="2">
    <source>
        <dbReference type="ARBA" id="ARBA00008779"/>
    </source>
</evidence>
<dbReference type="CDD" id="cd16144">
    <property type="entry name" value="ARS_like"/>
    <property type="match status" value="1"/>
</dbReference>
<organism evidence="9 10">
    <name type="scientific">Aeoliella mucimassa</name>
    <dbReference type="NCBI Taxonomy" id="2527972"/>
    <lineage>
        <taxon>Bacteria</taxon>
        <taxon>Pseudomonadati</taxon>
        <taxon>Planctomycetota</taxon>
        <taxon>Planctomycetia</taxon>
        <taxon>Pirellulales</taxon>
        <taxon>Lacipirellulaceae</taxon>
        <taxon>Aeoliella</taxon>
    </lineage>
</organism>
<sequence length="607" mass="64664" precursor="true">MRLRDIATLVAFCTLGLLAASSLAATPNIVFIFADDLGWTDTSVAAGTGGYSSDFYETPNLELLATNGMAFTNAYSAGANCAPTRAALLTGQYAPRATNNVFAVGSLDRPAGETVPLRAPSQGLPDGSDQIPGTAITLAETLQTAGYTTAHFGKYHVGDPDSTYNNGPLAQGFDYNFGGNGTGNPGSTYFADTTGVFASPNIGPELDPYASPAEHLTDATTNAALAFMADHTTGPFFMNVAYHAPHSPIDGQGRTELVDKYAAKTDGVYHNDDDYAALVEGVDEGVGRIVQYLNTTADPNHPGQMLAANTLIVFTSDNGGSEGATENAPLKGQKGEYSEGGIRVPLIVSQPGVVPTGTVNHTPVSTIDYYPTFAAVAGADLPADTPIDGEDLMPIFADESASLTRDSLFWHFPGYLLDSGRNQRPQSILRQDADGHQWKLLYNYEDESFELYDLATDLGETTNLATTETEMVDQLGDELRDWLLDVNAKVPTVVATGLPAALPNLLAGDLNDDGTLDALDWQLLNADLYSDLRDLPASQAYFRGDLNRDGWNNQFDFALFKQYYLAGDASRSLSDLVATVPEPSTLAITLLAVLGGTLSTSARRRRR</sequence>
<keyword evidence="10" id="KW-1185">Reference proteome</keyword>
<dbReference type="Gene3D" id="3.30.1120.10">
    <property type="match status" value="1"/>
</dbReference>
<dbReference type="PROSITE" id="PS51766">
    <property type="entry name" value="DOCKERIN"/>
    <property type="match status" value="1"/>
</dbReference>
<evidence type="ECO:0000256" key="5">
    <source>
        <dbReference type="ARBA" id="ARBA00022801"/>
    </source>
</evidence>
<evidence type="ECO:0000256" key="1">
    <source>
        <dbReference type="ARBA" id="ARBA00001913"/>
    </source>
</evidence>
<dbReference type="NCBIfam" id="TIGR02595">
    <property type="entry name" value="PEP_CTERM"/>
    <property type="match status" value="1"/>
</dbReference>
<keyword evidence="4 7" id="KW-0732">Signal</keyword>
<evidence type="ECO:0000313" key="10">
    <source>
        <dbReference type="Proteomes" id="UP000315750"/>
    </source>
</evidence>
<dbReference type="InterPro" id="IPR018247">
    <property type="entry name" value="EF_Hand_1_Ca_BS"/>
</dbReference>
<dbReference type="AlphaFoldDB" id="A0A518AQ69"/>
<evidence type="ECO:0000256" key="6">
    <source>
        <dbReference type="ARBA" id="ARBA00022837"/>
    </source>
</evidence>
<dbReference type="InterPro" id="IPR002105">
    <property type="entry name" value="Dockerin_1_rpt"/>
</dbReference>
<dbReference type="GO" id="GO:0046872">
    <property type="term" value="F:metal ion binding"/>
    <property type="evidence" value="ECO:0007669"/>
    <property type="project" value="UniProtKB-KW"/>
</dbReference>
<feature type="chain" id="PRO_5021799545" evidence="7">
    <location>
        <begin position="25"/>
        <end position="607"/>
    </location>
</feature>
<dbReference type="SUPFAM" id="SSF63446">
    <property type="entry name" value="Type I dockerin domain"/>
    <property type="match status" value="1"/>
</dbReference>
<dbReference type="InterPro" id="IPR050738">
    <property type="entry name" value="Sulfatase"/>
</dbReference>
<dbReference type="Gene3D" id="3.40.720.10">
    <property type="entry name" value="Alkaline Phosphatase, subunit A"/>
    <property type="match status" value="1"/>
</dbReference>
<evidence type="ECO:0000313" key="9">
    <source>
        <dbReference type="EMBL" id="QDU56866.1"/>
    </source>
</evidence>
<feature type="signal peptide" evidence="7">
    <location>
        <begin position="1"/>
        <end position="24"/>
    </location>
</feature>
<dbReference type="Gene3D" id="1.10.1330.10">
    <property type="entry name" value="Dockerin domain"/>
    <property type="match status" value="1"/>
</dbReference>
<evidence type="ECO:0000256" key="7">
    <source>
        <dbReference type="SAM" id="SignalP"/>
    </source>
</evidence>